<gene>
    <name evidence="2" type="ORF">ANN_15346</name>
</gene>
<feature type="region of interest" description="Disordered" evidence="1">
    <location>
        <begin position="63"/>
        <end position="91"/>
    </location>
</feature>
<dbReference type="Proteomes" id="UP001148838">
    <property type="component" value="Unassembled WGS sequence"/>
</dbReference>
<proteinExistence type="predicted"/>
<evidence type="ECO:0000313" key="3">
    <source>
        <dbReference type="Proteomes" id="UP001148838"/>
    </source>
</evidence>
<protein>
    <recommendedName>
        <fullName evidence="4">Transposase</fullName>
    </recommendedName>
</protein>
<reference evidence="2 3" key="1">
    <citation type="journal article" date="2022" name="Allergy">
        <title>Genome assembly and annotation of Periplaneta americana reveal a comprehensive cockroach allergen profile.</title>
        <authorList>
            <person name="Wang L."/>
            <person name="Xiong Q."/>
            <person name="Saelim N."/>
            <person name="Wang L."/>
            <person name="Nong W."/>
            <person name="Wan A.T."/>
            <person name="Shi M."/>
            <person name="Liu X."/>
            <person name="Cao Q."/>
            <person name="Hui J.H.L."/>
            <person name="Sookrung N."/>
            <person name="Leung T.F."/>
            <person name="Tungtrongchitr A."/>
            <person name="Tsui S.K.W."/>
        </authorList>
    </citation>
    <scope>NUCLEOTIDE SEQUENCE [LARGE SCALE GENOMIC DNA]</scope>
    <source>
        <strain evidence="2">PWHHKU_190912</strain>
    </source>
</reference>
<accession>A0ABQ8SG58</accession>
<feature type="compositionally biased region" description="Basic and acidic residues" evidence="1">
    <location>
        <begin position="69"/>
        <end position="80"/>
    </location>
</feature>
<sequence length="91" mass="10669">MPGLCESGNEPPVSLKATYKYRRFLQEGITRQKSDRKFRNMVHIVMRTSQRWVARHTHQVSVRPGGLESKFRRTPPEIPRRGKVNASHWLT</sequence>
<evidence type="ECO:0008006" key="4">
    <source>
        <dbReference type="Google" id="ProtNLM"/>
    </source>
</evidence>
<comment type="caution">
    <text evidence="2">The sequence shown here is derived from an EMBL/GenBank/DDBJ whole genome shotgun (WGS) entry which is preliminary data.</text>
</comment>
<keyword evidence="3" id="KW-1185">Reference proteome</keyword>
<name>A0ABQ8SG58_PERAM</name>
<evidence type="ECO:0000256" key="1">
    <source>
        <dbReference type="SAM" id="MobiDB-lite"/>
    </source>
</evidence>
<organism evidence="2 3">
    <name type="scientific">Periplaneta americana</name>
    <name type="common">American cockroach</name>
    <name type="synonym">Blatta americana</name>
    <dbReference type="NCBI Taxonomy" id="6978"/>
    <lineage>
        <taxon>Eukaryota</taxon>
        <taxon>Metazoa</taxon>
        <taxon>Ecdysozoa</taxon>
        <taxon>Arthropoda</taxon>
        <taxon>Hexapoda</taxon>
        <taxon>Insecta</taxon>
        <taxon>Pterygota</taxon>
        <taxon>Neoptera</taxon>
        <taxon>Polyneoptera</taxon>
        <taxon>Dictyoptera</taxon>
        <taxon>Blattodea</taxon>
        <taxon>Blattoidea</taxon>
        <taxon>Blattidae</taxon>
        <taxon>Blattinae</taxon>
        <taxon>Periplaneta</taxon>
    </lineage>
</organism>
<dbReference type="EMBL" id="JAJSOF020000027">
    <property type="protein sequence ID" value="KAJ4433089.1"/>
    <property type="molecule type" value="Genomic_DNA"/>
</dbReference>
<evidence type="ECO:0000313" key="2">
    <source>
        <dbReference type="EMBL" id="KAJ4433089.1"/>
    </source>
</evidence>